<evidence type="ECO:0000313" key="3">
    <source>
        <dbReference type="Proteomes" id="UP001151760"/>
    </source>
</evidence>
<gene>
    <name evidence="2" type="ORF">Tco_1033171</name>
</gene>
<evidence type="ECO:0000256" key="1">
    <source>
        <dbReference type="SAM" id="MobiDB-lite"/>
    </source>
</evidence>
<feature type="region of interest" description="Disordered" evidence="1">
    <location>
        <begin position="23"/>
        <end position="55"/>
    </location>
</feature>
<feature type="region of interest" description="Disordered" evidence="1">
    <location>
        <begin position="93"/>
        <end position="122"/>
    </location>
</feature>
<comment type="caution">
    <text evidence="2">The sequence shown here is derived from an EMBL/GenBank/DDBJ whole genome shotgun (WGS) entry which is preliminary data.</text>
</comment>
<evidence type="ECO:0000313" key="2">
    <source>
        <dbReference type="EMBL" id="GJT73885.1"/>
    </source>
</evidence>
<reference evidence="2" key="2">
    <citation type="submission" date="2022-01" db="EMBL/GenBank/DDBJ databases">
        <authorList>
            <person name="Yamashiro T."/>
            <person name="Shiraishi A."/>
            <person name="Satake H."/>
            <person name="Nakayama K."/>
        </authorList>
    </citation>
    <scope>NUCLEOTIDE SEQUENCE</scope>
</reference>
<organism evidence="2 3">
    <name type="scientific">Tanacetum coccineum</name>
    <dbReference type="NCBI Taxonomy" id="301880"/>
    <lineage>
        <taxon>Eukaryota</taxon>
        <taxon>Viridiplantae</taxon>
        <taxon>Streptophyta</taxon>
        <taxon>Embryophyta</taxon>
        <taxon>Tracheophyta</taxon>
        <taxon>Spermatophyta</taxon>
        <taxon>Magnoliopsida</taxon>
        <taxon>eudicotyledons</taxon>
        <taxon>Gunneridae</taxon>
        <taxon>Pentapetalae</taxon>
        <taxon>asterids</taxon>
        <taxon>campanulids</taxon>
        <taxon>Asterales</taxon>
        <taxon>Asteraceae</taxon>
        <taxon>Asteroideae</taxon>
        <taxon>Anthemideae</taxon>
        <taxon>Anthemidinae</taxon>
        <taxon>Tanacetum</taxon>
    </lineage>
</organism>
<name>A0ABQ5GEI0_9ASTR</name>
<proteinExistence type="predicted"/>
<keyword evidence="3" id="KW-1185">Reference proteome</keyword>
<feature type="compositionally biased region" description="Basic and acidic residues" evidence="1">
    <location>
        <begin position="23"/>
        <end position="33"/>
    </location>
</feature>
<accession>A0ABQ5GEI0</accession>
<reference evidence="2" key="1">
    <citation type="journal article" date="2022" name="Int. J. Mol. Sci.">
        <title>Draft Genome of Tanacetum Coccineum: Genomic Comparison of Closely Related Tanacetum-Family Plants.</title>
        <authorList>
            <person name="Yamashiro T."/>
            <person name="Shiraishi A."/>
            <person name="Nakayama K."/>
            <person name="Satake H."/>
        </authorList>
    </citation>
    <scope>NUCLEOTIDE SEQUENCE</scope>
</reference>
<dbReference type="EMBL" id="BQNB010018392">
    <property type="protein sequence ID" value="GJT73885.1"/>
    <property type="molecule type" value="Genomic_DNA"/>
</dbReference>
<protein>
    <submittedName>
        <fullName evidence="2">Uncharacterized protein</fullName>
    </submittedName>
</protein>
<dbReference type="Proteomes" id="UP001151760">
    <property type="component" value="Unassembled WGS sequence"/>
</dbReference>
<sequence>MKTLRIASAPSVLEVEFGFAPLDIKRTNEKDPNDYDPCAPNSHHEDEEVSSDEDVDEWLNAELGNRMTGKDKEEEDDALIDILKIVQSTHPRSKVKRNDESIDTVDSSDDMQELEGSQEDEVGSHPLENVVSRWHVSKPIRVTVKDCEKDCEMLKQWICFRDHERHKVEGNGMIYADFLKVRYGNKNIDDVTRKTHTTNG</sequence>
<feature type="compositionally biased region" description="Acidic residues" evidence="1">
    <location>
        <begin position="101"/>
        <end position="121"/>
    </location>
</feature>